<evidence type="ECO:0000259" key="18">
    <source>
        <dbReference type="PROSITE" id="PS50835"/>
    </source>
</evidence>
<feature type="transmembrane region" description="Helical" evidence="17">
    <location>
        <begin position="353"/>
        <end position="374"/>
    </location>
</feature>
<dbReference type="Ensembl" id="ENSDCDT00010015950.1">
    <property type="protein sequence ID" value="ENSDCDP00010015104.1"/>
    <property type="gene ID" value="ENSDCDG00010006935.1"/>
</dbReference>
<keyword evidence="11 17" id="KW-0472">Membrane</keyword>
<dbReference type="AlphaFoldDB" id="A0AAY4B265"/>
<evidence type="ECO:0000313" key="19">
    <source>
        <dbReference type="Ensembl" id="ENSDCDP00010015104.1"/>
    </source>
</evidence>
<evidence type="ECO:0000313" key="20">
    <source>
        <dbReference type="Proteomes" id="UP000694580"/>
    </source>
</evidence>
<dbReference type="Proteomes" id="UP000694580">
    <property type="component" value="Chromosome 13"/>
</dbReference>
<keyword evidence="7" id="KW-0677">Repeat</keyword>
<feature type="domain" description="Ig-like" evidence="18">
    <location>
        <begin position="133"/>
        <end position="308"/>
    </location>
</feature>
<evidence type="ECO:0000256" key="2">
    <source>
        <dbReference type="ARBA" id="ARBA00004536"/>
    </source>
</evidence>
<evidence type="ECO:0000256" key="12">
    <source>
        <dbReference type="ARBA" id="ARBA00023157"/>
    </source>
</evidence>
<dbReference type="Pfam" id="PF08205">
    <property type="entry name" value="C2-set_2"/>
    <property type="match status" value="1"/>
</dbReference>
<evidence type="ECO:0000256" key="15">
    <source>
        <dbReference type="ARBA" id="ARBA00082570"/>
    </source>
</evidence>
<feature type="region of interest" description="Disordered" evidence="16">
    <location>
        <begin position="302"/>
        <end position="346"/>
    </location>
</feature>
<evidence type="ECO:0000256" key="8">
    <source>
        <dbReference type="ARBA" id="ARBA00022889"/>
    </source>
</evidence>
<evidence type="ECO:0000256" key="17">
    <source>
        <dbReference type="SAM" id="Phobius"/>
    </source>
</evidence>
<protein>
    <recommendedName>
        <fullName evidence="15">Nectin cell adhesion molecule 3</fullName>
    </recommendedName>
</protein>
<organism evidence="19 20">
    <name type="scientific">Denticeps clupeoides</name>
    <name type="common">denticle herring</name>
    <dbReference type="NCBI Taxonomy" id="299321"/>
    <lineage>
        <taxon>Eukaryota</taxon>
        <taxon>Metazoa</taxon>
        <taxon>Chordata</taxon>
        <taxon>Craniata</taxon>
        <taxon>Vertebrata</taxon>
        <taxon>Euteleostomi</taxon>
        <taxon>Actinopterygii</taxon>
        <taxon>Neopterygii</taxon>
        <taxon>Teleostei</taxon>
        <taxon>Clupei</taxon>
        <taxon>Clupeiformes</taxon>
        <taxon>Denticipitoidei</taxon>
        <taxon>Denticipitidae</taxon>
        <taxon>Denticeps</taxon>
    </lineage>
</organism>
<dbReference type="GO" id="GO:0005886">
    <property type="term" value="C:plasma membrane"/>
    <property type="evidence" value="ECO:0007669"/>
    <property type="project" value="UniProtKB-SubCell"/>
</dbReference>
<feature type="region of interest" description="Disordered" evidence="16">
    <location>
        <begin position="165"/>
        <end position="186"/>
    </location>
</feature>
<feature type="region of interest" description="Disordered" evidence="16">
    <location>
        <begin position="419"/>
        <end position="462"/>
    </location>
</feature>
<dbReference type="InterPro" id="IPR007110">
    <property type="entry name" value="Ig-like_dom"/>
</dbReference>
<keyword evidence="13" id="KW-0325">Glycoprotein</keyword>
<reference evidence="19" key="2">
    <citation type="submission" date="2025-08" db="UniProtKB">
        <authorList>
            <consortium name="Ensembl"/>
        </authorList>
    </citation>
    <scope>IDENTIFICATION</scope>
</reference>
<evidence type="ECO:0000256" key="11">
    <source>
        <dbReference type="ARBA" id="ARBA00023136"/>
    </source>
</evidence>
<keyword evidence="5 17" id="KW-0812">Transmembrane</keyword>
<keyword evidence="12" id="KW-1015">Disulfide bond</keyword>
<keyword evidence="10 17" id="KW-1133">Transmembrane helix</keyword>
<evidence type="ECO:0000256" key="4">
    <source>
        <dbReference type="ARBA" id="ARBA00022475"/>
    </source>
</evidence>
<dbReference type="GO" id="GO:0005912">
    <property type="term" value="C:adherens junction"/>
    <property type="evidence" value="ECO:0007669"/>
    <property type="project" value="UniProtKB-SubCell"/>
</dbReference>
<keyword evidence="4" id="KW-1003">Cell membrane</keyword>
<comment type="subcellular location">
    <subcellularLocation>
        <location evidence="2">Cell junction</location>
        <location evidence="2">Adherens junction</location>
    </subcellularLocation>
    <subcellularLocation>
        <location evidence="1">Cell membrane</location>
        <topology evidence="1">Single-pass membrane protein</topology>
    </subcellularLocation>
</comment>
<dbReference type="PANTHER" id="PTHR23277">
    <property type="entry name" value="NECTIN-RELATED"/>
    <property type="match status" value="1"/>
</dbReference>
<evidence type="ECO:0000256" key="16">
    <source>
        <dbReference type="SAM" id="MobiDB-lite"/>
    </source>
</evidence>
<keyword evidence="6" id="KW-0732">Signal</keyword>
<name>A0AAY4B265_9TELE</name>
<keyword evidence="14" id="KW-0393">Immunoglobulin domain</keyword>
<dbReference type="GO" id="GO:0043296">
    <property type="term" value="C:apical junction complex"/>
    <property type="evidence" value="ECO:0007669"/>
    <property type="project" value="TreeGrafter"/>
</dbReference>
<dbReference type="FunFam" id="2.60.40.10:FF:000298">
    <property type="entry name" value="Nectin cell adhesion molecule 3"/>
    <property type="match status" value="1"/>
</dbReference>
<keyword evidence="20" id="KW-1185">Reference proteome</keyword>
<evidence type="ECO:0000256" key="5">
    <source>
        <dbReference type="ARBA" id="ARBA00022692"/>
    </source>
</evidence>
<dbReference type="Gene3D" id="2.60.40.10">
    <property type="entry name" value="Immunoglobulins"/>
    <property type="match status" value="3"/>
</dbReference>
<dbReference type="SMART" id="SM00409">
    <property type="entry name" value="IG"/>
    <property type="match status" value="2"/>
</dbReference>
<feature type="domain" description="Ig-like" evidence="18">
    <location>
        <begin position="14"/>
        <end position="128"/>
    </location>
</feature>
<dbReference type="InterPro" id="IPR013162">
    <property type="entry name" value="CD80_C2-set"/>
</dbReference>
<accession>A0AAY4B265</accession>
<comment type="similarity">
    <text evidence="3">Belongs to the nectin family.</text>
</comment>
<dbReference type="PANTHER" id="PTHR23277:SF12">
    <property type="entry name" value="NECTIN-3"/>
    <property type="match status" value="1"/>
</dbReference>
<keyword evidence="9" id="KW-0965">Cell junction</keyword>
<evidence type="ECO:0000256" key="7">
    <source>
        <dbReference type="ARBA" id="ARBA00022737"/>
    </source>
</evidence>
<dbReference type="PROSITE" id="PS50835">
    <property type="entry name" value="IG_LIKE"/>
    <property type="match status" value="2"/>
</dbReference>
<evidence type="ECO:0000256" key="10">
    <source>
        <dbReference type="ARBA" id="ARBA00022989"/>
    </source>
</evidence>
<keyword evidence="8" id="KW-0130">Cell adhesion</keyword>
<evidence type="ECO:0000256" key="14">
    <source>
        <dbReference type="ARBA" id="ARBA00023319"/>
    </source>
</evidence>
<evidence type="ECO:0000256" key="9">
    <source>
        <dbReference type="ARBA" id="ARBA00022949"/>
    </source>
</evidence>
<dbReference type="InterPro" id="IPR013106">
    <property type="entry name" value="Ig_V-set"/>
</dbReference>
<sequence length="489" mass="52630">SLAGNTLAYEPEDPGVAGSRLHVPPKVNAVLGKNITLGCRVELDANLTLTQSSWERQLPSGAVTLAVFNPQFGISITPEYVSRVSFTSPSVQDASIRLEGVAFPDVGVYTCKVATFPLGNTQSSTTVDILVEPKVYVASGVAPLLDAGNETTVATCVAERGRPEAEVHWESESVHGQTELQKREEHDGITTSQMRFVWSPTRHAQGHALTCVVRHPALPGEVRLPYVLNVLFAPDVMVVGYDSNWFSGQEGTRLDYPARCGQLPAGVVQEESTLVFKRRLQHGDSGVYRCEVQNEVGTSYQDTHVWVQDPPPTTTVSTTSAAASRSRSSTSGPPRNHRSQLSSPTLASLSDSGLGTVVGGAVGGVLFLVLLLVLGGTCYARRHRTFRGDYYTKQYLGPADMQKQSQLDVLQPHELQEVYGGGGGGSANGSQDLKPKPAGDVIYDPHPGHAHSTNNGSPYLPEDCYDNGTDGDYVSHVDGSVISRREWYV</sequence>
<feature type="compositionally biased region" description="Low complexity" evidence="16">
    <location>
        <begin position="314"/>
        <end position="334"/>
    </location>
</feature>
<dbReference type="InterPro" id="IPR013783">
    <property type="entry name" value="Ig-like_fold"/>
</dbReference>
<evidence type="ECO:0000256" key="6">
    <source>
        <dbReference type="ARBA" id="ARBA00022729"/>
    </source>
</evidence>
<dbReference type="GO" id="GO:0007156">
    <property type="term" value="P:homophilic cell adhesion via plasma membrane adhesion molecules"/>
    <property type="evidence" value="ECO:0007669"/>
    <property type="project" value="TreeGrafter"/>
</dbReference>
<reference evidence="19 20" key="1">
    <citation type="submission" date="2020-06" db="EMBL/GenBank/DDBJ databases">
        <authorList>
            <consortium name="Wellcome Sanger Institute Data Sharing"/>
        </authorList>
    </citation>
    <scope>NUCLEOTIDE SEQUENCE [LARGE SCALE GENOMIC DNA]</scope>
</reference>
<reference evidence="19" key="3">
    <citation type="submission" date="2025-09" db="UniProtKB">
        <authorList>
            <consortium name="Ensembl"/>
        </authorList>
    </citation>
    <scope>IDENTIFICATION</scope>
</reference>
<dbReference type="SUPFAM" id="SSF48726">
    <property type="entry name" value="Immunoglobulin"/>
    <property type="match status" value="3"/>
</dbReference>
<proteinExistence type="inferred from homology"/>
<dbReference type="InterPro" id="IPR051427">
    <property type="entry name" value="Nectin/Nectin-like"/>
</dbReference>
<evidence type="ECO:0000256" key="1">
    <source>
        <dbReference type="ARBA" id="ARBA00004162"/>
    </source>
</evidence>
<dbReference type="Pfam" id="PF07686">
    <property type="entry name" value="V-set"/>
    <property type="match status" value="1"/>
</dbReference>
<dbReference type="GO" id="GO:0007157">
    <property type="term" value="P:heterophilic cell-cell adhesion via plasma membrane cell adhesion molecules"/>
    <property type="evidence" value="ECO:0007669"/>
    <property type="project" value="TreeGrafter"/>
</dbReference>
<dbReference type="GeneTree" id="ENSGT00940000156028"/>
<evidence type="ECO:0000256" key="3">
    <source>
        <dbReference type="ARBA" id="ARBA00007810"/>
    </source>
</evidence>
<dbReference type="InterPro" id="IPR036179">
    <property type="entry name" value="Ig-like_dom_sf"/>
</dbReference>
<dbReference type="InterPro" id="IPR003599">
    <property type="entry name" value="Ig_sub"/>
</dbReference>
<evidence type="ECO:0000256" key="13">
    <source>
        <dbReference type="ARBA" id="ARBA00023180"/>
    </source>
</evidence>